<dbReference type="GO" id="GO:0003735">
    <property type="term" value="F:structural constituent of ribosome"/>
    <property type="evidence" value="ECO:0007669"/>
    <property type="project" value="InterPro"/>
</dbReference>
<dbReference type="OrthoDB" id="270763at2759"/>
<evidence type="ECO:0000256" key="5">
    <source>
        <dbReference type="ARBA" id="ARBA00023274"/>
    </source>
</evidence>
<dbReference type="PANTHER" id="PTHR21183:SF18">
    <property type="entry name" value="LARGE RIBOSOMAL SUBUNIT PROTEIN UL29M"/>
    <property type="match status" value="1"/>
</dbReference>
<dbReference type="GO" id="GO:0005762">
    <property type="term" value="C:mitochondrial large ribosomal subunit"/>
    <property type="evidence" value="ECO:0007669"/>
    <property type="project" value="TreeGrafter"/>
</dbReference>
<proteinExistence type="inferred from homology"/>
<evidence type="ECO:0000256" key="2">
    <source>
        <dbReference type="ARBA" id="ARBA00009254"/>
    </source>
</evidence>
<dbReference type="InterPro" id="IPR038340">
    <property type="entry name" value="MRP-L47_sf"/>
</dbReference>
<dbReference type="InterPro" id="IPR010729">
    <property type="entry name" value="Ribosomal_uL29_mit"/>
</dbReference>
<evidence type="ECO:0000256" key="4">
    <source>
        <dbReference type="ARBA" id="ARBA00023128"/>
    </source>
</evidence>
<dbReference type="Pfam" id="PF06984">
    <property type="entry name" value="MRP-L47"/>
    <property type="match status" value="1"/>
</dbReference>
<keyword evidence="3" id="KW-0689">Ribosomal protein</keyword>
<dbReference type="GO" id="GO:0032543">
    <property type="term" value="P:mitochondrial translation"/>
    <property type="evidence" value="ECO:0007669"/>
    <property type="project" value="TreeGrafter"/>
</dbReference>
<dbReference type="STRING" id="671987.R0IFZ9"/>
<evidence type="ECO:0000256" key="7">
    <source>
        <dbReference type="ARBA" id="ARBA00035399"/>
    </source>
</evidence>
<evidence type="ECO:0000256" key="3">
    <source>
        <dbReference type="ARBA" id="ARBA00022980"/>
    </source>
</evidence>
<name>R0IFZ9_EXST2</name>
<dbReference type="EMBL" id="KB908814">
    <property type="protein sequence ID" value="EOA83971.1"/>
    <property type="molecule type" value="Genomic_DNA"/>
</dbReference>
<accession>R0IFZ9</accession>
<dbReference type="Gene3D" id="6.10.330.20">
    <property type="match status" value="1"/>
</dbReference>
<evidence type="ECO:0000313" key="10">
    <source>
        <dbReference type="Proteomes" id="UP000016935"/>
    </source>
</evidence>
<evidence type="ECO:0000256" key="8">
    <source>
        <dbReference type="SAM" id="MobiDB-lite"/>
    </source>
</evidence>
<dbReference type="PANTHER" id="PTHR21183">
    <property type="entry name" value="RIBOSOMAL PROTEIN L47, MITOCHONDRIAL-RELATED"/>
    <property type="match status" value="1"/>
</dbReference>
<protein>
    <recommendedName>
        <fullName evidence="6">Large ribosomal subunit protein uL29m</fullName>
    </recommendedName>
    <alternativeName>
        <fullName evidence="7">54S ribosomal protein L4, mitochondrial</fullName>
    </alternativeName>
</protein>
<reference evidence="9 10" key="2">
    <citation type="journal article" date="2013" name="PLoS Genet.">
        <title>Comparative genome structure, secondary metabolite, and effector coding capacity across Cochliobolus pathogens.</title>
        <authorList>
            <person name="Condon B.J."/>
            <person name="Leng Y."/>
            <person name="Wu D."/>
            <person name="Bushley K.E."/>
            <person name="Ohm R.A."/>
            <person name="Otillar R."/>
            <person name="Martin J."/>
            <person name="Schackwitz W."/>
            <person name="Grimwood J."/>
            <person name="MohdZainudin N."/>
            <person name="Xue C."/>
            <person name="Wang R."/>
            <person name="Manning V.A."/>
            <person name="Dhillon B."/>
            <person name="Tu Z.J."/>
            <person name="Steffenson B.J."/>
            <person name="Salamov A."/>
            <person name="Sun H."/>
            <person name="Lowry S."/>
            <person name="LaButti K."/>
            <person name="Han J."/>
            <person name="Copeland A."/>
            <person name="Lindquist E."/>
            <person name="Barry K."/>
            <person name="Schmutz J."/>
            <person name="Baker S.E."/>
            <person name="Ciuffetti L.M."/>
            <person name="Grigoriev I.V."/>
            <person name="Zhong S."/>
            <person name="Turgeon B.G."/>
        </authorList>
    </citation>
    <scope>NUCLEOTIDE SEQUENCE [LARGE SCALE GENOMIC DNA]</scope>
    <source>
        <strain evidence="10">28A</strain>
    </source>
</reference>
<comment type="subcellular location">
    <subcellularLocation>
        <location evidence="1">Mitochondrion</location>
    </subcellularLocation>
</comment>
<dbReference type="RefSeq" id="XP_008028093.1">
    <property type="nucleotide sequence ID" value="XM_008029902.1"/>
</dbReference>
<dbReference type="eggNOG" id="KOG3331">
    <property type="taxonomic scope" value="Eukaryota"/>
</dbReference>
<evidence type="ECO:0000313" key="9">
    <source>
        <dbReference type="EMBL" id="EOA83971.1"/>
    </source>
</evidence>
<keyword evidence="5" id="KW-0687">Ribonucleoprotein</keyword>
<dbReference type="GeneID" id="19403721"/>
<dbReference type="Proteomes" id="UP000016935">
    <property type="component" value="Unassembled WGS sequence"/>
</dbReference>
<dbReference type="HOGENOM" id="CLU_063281_1_1_1"/>
<keyword evidence="10" id="KW-1185">Reference proteome</keyword>
<feature type="region of interest" description="Disordered" evidence="8">
    <location>
        <begin position="217"/>
        <end position="266"/>
    </location>
</feature>
<dbReference type="AlphaFoldDB" id="R0IFZ9"/>
<organism evidence="9 10">
    <name type="scientific">Exserohilum turcicum (strain 28A)</name>
    <name type="common">Northern leaf blight fungus</name>
    <name type="synonym">Setosphaeria turcica</name>
    <dbReference type="NCBI Taxonomy" id="671987"/>
    <lineage>
        <taxon>Eukaryota</taxon>
        <taxon>Fungi</taxon>
        <taxon>Dikarya</taxon>
        <taxon>Ascomycota</taxon>
        <taxon>Pezizomycotina</taxon>
        <taxon>Dothideomycetes</taxon>
        <taxon>Pleosporomycetidae</taxon>
        <taxon>Pleosporales</taxon>
        <taxon>Pleosporineae</taxon>
        <taxon>Pleosporaceae</taxon>
        <taxon>Exserohilum</taxon>
    </lineage>
</organism>
<keyword evidence="4" id="KW-0496">Mitochondrion</keyword>
<reference evidence="9 10" key="1">
    <citation type="journal article" date="2012" name="PLoS Pathog.">
        <title>Diverse lifestyles and strategies of plant pathogenesis encoded in the genomes of eighteen Dothideomycetes fungi.</title>
        <authorList>
            <person name="Ohm R.A."/>
            <person name="Feau N."/>
            <person name="Henrissat B."/>
            <person name="Schoch C.L."/>
            <person name="Horwitz B.A."/>
            <person name="Barry K.W."/>
            <person name="Condon B.J."/>
            <person name="Copeland A.C."/>
            <person name="Dhillon B."/>
            <person name="Glaser F."/>
            <person name="Hesse C.N."/>
            <person name="Kosti I."/>
            <person name="LaButti K."/>
            <person name="Lindquist E.A."/>
            <person name="Lucas S."/>
            <person name="Salamov A.A."/>
            <person name="Bradshaw R.E."/>
            <person name="Ciuffetti L."/>
            <person name="Hamelin R.C."/>
            <person name="Kema G.H.J."/>
            <person name="Lawrence C."/>
            <person name="Scott J.A."/>
            <person name="Spatafora J.W."/>
            <person name="Turgeon B.G."/>
            <person name="de Wit P.J.G.M."/>
            <person name="Zhong S."/>
            <person name="Goodwin S.B."/>
            <person name="Grigoriev I.V."/>
        </authorList>
    </citation>
    <scope>NUCLEOTIDE SEQUENCE [LARGE SCALE GENOMIC DNA]</scope>
    <source>
        <strain evidence="10">28A</strain>
    </source>
</reference>
<sequence length="266" mass="30022">MATMPSSRFLRRPKLAPTQFDAALALLVPSAQCAGNASSACFSTSSARWKKDNNKNRGVSAVKATALRPRQTLSVRQKDFETQQLPKPVPVKHKVTGTPDHGLWGFFKNQQLLQTPLDEQRHADRDTGRAWTVGELRTRDWDALHQLWWICVKERNRLATEKIERKRLNAGYGDFENQERDKTVQETMQAILDSLAERRQAYREALVLAQNDPDIDFSKTGLPRYTTPPYDPLEADDTPDDTAAAPTSQEPAKDLTIAEPKEKVVV</sequence>
<comment type="similarity">
    <text evidence="2">Belongs to the universal ribosomal protein uL29 family.</text>
</comment>
<evidence type="ECO:0000256" key="6">
    <source>
        <dbReference type="ARBA" id="ARBA00035289"/>
    </source>
</evidence>
<evidence type="ECO:0000256" key="1">
    <source>
        <dbReference type="ARBA" id="ARBA00004173"/>
    </source>
</evidence>
<gene>
    <name evidence="9" type="ORF">SETTUDRAFT_32981</name>
</gene>